<reference evidence="3" key="2">
    <citation type="submission" date="2017-02" db="UniProtKB">
        <authorList>
            <consortium name="WormBaseParasite"/>
        </authorList>
    </citation>
    <scope>IDENTIFICATION</scope>
</reference>
<feature type="region of interest" description="Disordered" evidence="1">
    <location>
        <begin position="1"/>
        <end position="20"/>
    </location>
</feature>
<keyword evidence="2" id="KW-1185">Reference proteome</keyword>
<accession>A0A0K0D6Z7</accession>
<reference evidence="2" key="1">
    <citation type="submission" date="2012-09" db="EMBL/GenBank/DDBJ databases">
        <authorList>
            <person name="Martin A.A."/>
        </authorList>
    </citation>
    <scope>NUCLEOTIDE SEQUENCE</scope>
</reference>
<protein>
    <submittedName>
        <fullName evidence="3">Uncharacterized protein</fullName>
    </submittedName>
</protein>
<sequence>MSSSSETRNSEDSDDDESDYNVKISKRHVYRKKQGNLGKKRVLASVLPRSEVRVHSEEELASETTNSGQLRNFERVVNGDDVYKVIFIH</sequence>
<evidence type="ECO:0000256" key="1">
    <source>
        <dbReference type="SAM" id="MobiDB-lite"/>
    </source>
</evidence>
<proteinExistence type="predicted"/>
<evidence type="ECO:0000313" key="3">
    <source>
        <dbReference type="WBParaSite" id="ACAC_0000584201-mRNA-1"/>
    </source>
</evidence>
<evidence type="ECO:0000313" key="2">
    <source>
        <dbReference type="Proteomes" id="UP000035642"/>
    </source>
</evidence>
<organism evidence="2 3">
    <name type="scientific">Angiostrongylus cantonensis</name>
    <name type="common">Rat lungworm</name>
    <dbReference type="NCBI Taxonomy" id="6313"/>
    <lineage>
        <taxon>Eukaryota</taxon>
        <taxon>Metazoa</taxon>
        <taxon>Ecdysozoa</taxon>
        <taxon>Nematoda</taxon>
        <taxon>Chromadorea</taxon>
        <taxon>Rhabditida</taxon>
        <taxon>Rhabditina</taxon>
        <taxon>Rhabditomorpha</taxon>
        <taxon>Strongyloidea</taxon>
        <taxon>Metastrongylidae</taxon>
        <taxon>Angiostrongylus</taxon>
    </lineage>
</organism>
<dbReference type="AlphaFoldDB" id="A0A0K0D6Z7"/>
<dbReference type="Proteomes" id="UP000035642">
    <property type="component" value="Unassembled WGS sequence"/>
</dbReference>
<dbReference type="WBParaSite" id="ACAC_0000584201-mRNA-1">
    <property type="protein sequence ID" value="ACAC_0000584201-mRNA-1"/>
    <property type="gene ID" value="ACAC_0000584201"/>
</dbReference>
<name>A0A0K0D6Z7_ANGCA</name>